<evidence type="ECO:0000313" key="2">
    <source>
        <dbReference type="Proteomes" id="UP000680805"/>
    </source>
</evidence>
<name>A0A975RSW4_9BRAD</name>
<sequence>MDGFPVRYHDQFTSQGMRCVQQVSLLKLWERLRGSQELPQFSTLAAEDISRSVDKLSICEVVDTGSEPRFRIVKSGAQFERMYPERRVGQFLDETLSPAIRDQALEHYRRVVAIRQPSFSFTAVRKDDGPIIRYERLLLPFACDGSHVGRIVGVITLFSEENGFDASDVTSGQIIEL</sequence>
<reference evidence="1" key="1">
    <citation type="submission" date="2021-06" db="EMBL/GenBank/DDBJ databases">
        <title>Bradyrhizobium sp. S2-11-2 Genome sequencing.</title>
        <authorList>
            <person name="Jin L."/>
        </authorList>
    </citation>
    <scope>NUCLEOTIDE SEQUENCE</scope>
    <source>
        <strain evidence="1">S2-11-2</strain>
    </source>
</reference>
<evidence type="ECO:0000313" key="1">
    <source>
        <dbReference type="EMBL" id="QWG19392.1"/>
    </source>
</evidence>
<dbReference type="AlphaFoldDB" id="A0A975RSW4"/>
<organism evidence="1 2">
    <name type="scientific">Bradyrhizobium sediminis</name>
    <dbReference type="NCBI Taxonomy" id="2840469"/>
    <lineage>
        <taxon>Bacteria</taxon>
        <taxon>Pseudomonadati</taxon>
        <taxon>Pseudomonadota</taxon>
        <taxon>Alphaproteobacteria</taxon>
        <taxon>Hyphomicrobiales</taxon>
        <taxon>Nitrobacteraceae</taxon>
        <taxon>Bradyrhizobium</taxon>
    </lineage>
</organism>
<proteinExistence type="predicted"/>
<evidence type="ECO:0008006" key="3">
    <source>
        <dbReference type="Google" id="ProtNLM"/>
    </source>
</evidence>
<dbReference type="Proteomes" id="UP000680805">
    <property type="component" value="Chromosome"/>
</dbReference>
<dbReference type="EMBL" id="CP076135">
    <property type="protein sequence ID" value="QWG19392.1"/>
    <property type="molecule type" value="Genomic_DNA"/>
</dbReference>
<protein>
    <recommendedName>
        <fullName evidence="3">PAS domain-containing protein</fullName>
    </recommendedName>
</protein>
<accession>A0A975RSW4</accession>
<dbReference type="RefSeq" id="WP_215614917.1">
    <property type="nucleotide sequence ID" value="NZ_CP076135.1"/>
</dbReference>
<dbReference type="KEGG" id="bsei:KMZ68_05950"/>
<gene>
    <name evidence="1" type="ORF">KMZ68_05950</name>
</gene>